<evidence type="ECO:0000313" key="2">
    <source>
        <dbReference type="EMBL" id="CAB4769856.1"/>
    </source>
</evidence>
<dbReference type="AlphaFoldDB" id="A0A6J6VDW8"/>
<name>A0A6J6VDW8_9ZZZZ</name>
<organism evidence="2">
    <name type="scientific">freshwater metagenome</name>
    <dbReference type="NCBI Taxonomy" id="449393"/>
    <lineage>
        <taxon>unclassified sequences</taxon>
        <taxon>metagenomes</taxon>
        <taxon>ecological metagenomes</taxon>
    </lineage>
</organism>
<evidence type="ECO:0000313" key="1">
    <source>
        <dbReference type="EMBL" id="CAB4696801.1"/>
    </source>
</evidence>
<dbReference type="EMBL" id="CAFBQA010000029">
    <property type="protein sequence ID" value="CAB5037845.1"/>
    <property type="molecule type" value="Genomic_DNA"/>
</dbReference>
<evidence type="ECO:0000313" key="3">
    <source>
        <dbReference type="EMBL" id="CAB4891377.1"/>
    </source>
</evidence>
<reference evidence="2" key="1">
    <citation type="submission" date="2020-05" db="EMBL/GenBank/DDBJ databases">
        <authorList>
            <person name="Chiriac C."/>
            <person name="Salcher M."/>
            <person name="Ghai R."/>
            <person name="Kavagutti S V."/>
        </authorList>
    </citation>
    <scope>NUCLEOTIDE SEQUENCE</scope>
</reference>
<sequence>MIAGLAPGEERTFARSILAARAEGRKLQPISNTRLLTPEEAESIARAIIDIRLAAGETIKAVALSEEGDLSYLTNKQIVESAPSILVEGRVSPVLIRSAERTHLGLMISDRLFERGRREDQLASGSGAVAVIVGPEIPFQGEATLRLGNERAVIKEVQAVATPNLGLEWAVSAPLLYPTSWERGSSVVVDLQGPSKVSFSARRL</sequence>
<accession>A0A6J6VDW8</accession>
<evidence type="ECO:0000313" key="5">
    <source>
        <dbReference type="EMBL" id="CAB5055529.1"/>
    </source>
</evidence>
<evidence type="ECO:0000313" key="4">
    <source>
        <dbReference type="EMBL" id="CAB5037845.1"/>
    </source>
</evidence>
<dbReference type="EMBL" id="CAFBQF010000090">
    <property type="protein sequence ID" value="CAB5055529.1"/>
    <property type="molecule type" value="Genomic_DNA"/>
</dbReference>
<protein>
    <submittedName>
        <fullName evidence="2">Unannotated protein</fullName>
    </submittedName>
</protein>
<dbReference type="EMBL" id="CAEZXW010000014">
    <property type="protein sequence ID" value="CAB4696801.1"/>
    <property type="molecule type" value="Genomic_DNA"/>
</dbReference>
<dbReference type="EMBL" id="CAEZZQ010000023">
    <property type="protein sequence ID" value="CAB4769856.1"/>
    <property type="molecule type" value="Genomic_DNA"/>
</dbReference>
<dbReference type="EMBL" id="CAFBMD010000016">
    <property type="protein sequence ID" value="CAB4891377.1"/>
    <property type="molecule type" value="Genomic_DNA"/>
</dbReference>
<proteinExistence type="predicted"/>
<gene>
    <name evidence="1" type="ORF">UFOPK2593_00384</name>
    <name evidence="2" type="ORF">UFOPK2894_00524</name>
    <name evidence="3" type="ORF">UFOPK3492_00381</name>
    <name evidence="4" type="ORF">UFOPK4234_00686</name>
    <name evidence="5" type="ORF">UFOPK4295_01364</name>
</gene>